<organism evidence="2 3">
    <name type="scientific">Corynebacterium matruchotii</name>
    <dbReference type="NCBI Taxonomy" id="43768"/>
    <lineage>
        <taxon>Bacteria</taxon>
        <taxon>Bacillati</taxon>
        <taxon>Actinomycetota</taxon>
        <taxon>Actinomycetes</taxon>
        <taxon>Mycobacteriales</taxon>
        <taxon>Corynebacteriaceae</taxon>
        <taxon>Corynebacterium</taxon>
    </lineage>
</organism>
<feature type="region of interest" description="Disordered" evidence="1">
    <location>
        <begin position="262"/>
        <end position="318"/>
    </location>
</feature>
<comment type="caution">
    <text evidence="2">The sequence shown here is derived from an EMBL/GenBank/DDBJ whole genome shotgun (WGS) entry which is preliminary data.</text>
</comment>
<sequence>MPSRSASSYSRAVTTAVVCSALLVTGCGRSITTDITNVVLKSPEELADVDRTPGLSLQGFEYKKQAKRTFDHLPYQYTYVNLRTGKHVGSTNERNSRRAQGIVRLFIGHYAFTKGGEKEREQARRMLLHDDNAITDELYSVFPNSISWVADKYQLDATTANNYWAYSQTSSYDVAYFLGQLLDREPDATLLAVMRERQSLNPQQNYGSGVLPNIIGSQTAESDENKEYFSAGYGSDFVAVGAVNTSKTTLTDMMKYQVLGEGKPYPTETEKPSASETTSATSTSATLTSRAASGTANTKTAAVTKTATTTATKEPTDY</sequence>
<proteinExistence type="predicted"/>
<dbReference type="EMBL" id="UARK01000031">
    <property type="protein sequence ID" value="SPW31397.1"/>
    <property type="molecule type" value="Genomic_DNA"/>
</dbReference>
<evidence type="ECO:0000256" key="1">
    <source>
        <dbReference type="SAM" id="MobiDB-lite"/>
    </source>
</evidence>
<name>A0A6H9XHS3_9CORY</name>
<evidence type="ECO:0000313" key="3">
    <source>
        <dbReference type="Proteomes" id="UP000249886"/>
    </source>
</evidence>
<dbReference type="RefSeq" id="WP_005527170.1">
    <property type="nucleotide sequence ID" value="NZ_CAUSYL010000011.1"/>
</dbReference>
<protein>
    <submittedName>
        <fullName evidence="2">Putative secreted protein</fullName>
    </submittedName>
</protein>
<dbReference type="PROSITE" id="PS51257">
    <property type="entry name" value="PROKAR_LIPOPROTEIN"/>
    <property type="match status" value="1"/>
</dbReference>
<dbReference type="Proteomes" id="UP000249886">
    <property type="component" value="Unassembled WGS sequence"/>
</dbReference>
<reference evidence="2 3" key="1">
    <citation type="submission" date="2018-06" db="EMBL/GenBank/DDBJ databases">
        <authorList>
            <consortium name="Pathogen Informatics"/>
            <person name="Doyle S."/>
        </authorList>
    </citation>
    <scope>NUCLEOTIDE SEQUENCE [LARGE SCALE GENOMIC DNA]</scope>
    <source>
        <strain evidence="2 3">NCTC10254</strain>
    </source>
</reference>
<gene>
    <name evidence="2" type="ORF">NCTC10254_02148</name>
</gene>
<dbReference type="AlphaFoldDB" id="A0A6H9XHS3"/>
<feature type="compositionally biased region" description="Low complexity" evidence="1">
    <location>
        <begin position="274"/>
        <end position="318"/>
    </location>
</feature>
<evidence type="ECO:0000313" key="2">
    <source>
        <dbReference type="EMBL" id="SPW31397.1"/>
    </source>
</evidence>
<accession>A0A6H9XHS3</accession>
<dbReference type="GeneID" id="84575215"/>